<dbReference type="RefSeq" id="WP_105038121.1">
    <property type="nucleotide sequence ID" value="NZ_PPSL01000002.1"/>
</dbReference>
<dbReference type="Proteomes" id="UP000239872">
    <property type="component" value="Unassembled WGS sequence"/>
</dbReference>
<gene>
    <name evidence="1" type="ORF">CJD36_005395</name>
</gene>
<evidence type="ECO:0000313" key="2">
    <source>
        <dbReference type="Proteomes" id="UP000239872"/>
    </source>
</evidence>
<accession>A0A2S7SWD2</accession>
<name>A0A2S7SWD2_9BACT</name>
<dbReference type="EMBL" id="PPSL01000002">
    <property type="protein sequence ID" value="PQJ11242.1"/>
    <property type="molecule type" value="Genomic_DNA"/>
</dbReference>
<organism evidence="1 2">
    <name type="scientific">Flavipsychrobacter stenotrophus</name>
    <dbReference type="NCBI Taxonomy" id="2077091"/>
    <lineage>
        <taxon>Bacteria</taxon>
        <taxon>Pseudomonadati</taxon>
        <taxon>Bacteroidota</taxon>
        <taxon>Chitinophagia</taxon>
        <taxon>Chitinophagales</taxon>
        <taxon>Chitinophagaceae</taxon>
        <taxon>Flavipsychrobacter</taxon>
    </lineage>
</organism>
<evidence type="ECO:0000313" key="1">
    <source>
        <dbReference type="EMBL" id="PQJ11242.1"/>
    </source>
</evidence>
<dbReference type="OrthoDB" id="9787298at2"/>
<sequence>MKKQTIFLFLVLCFFTRCGIEVTDPPQHKAYLDLYVAAQKPIYKMNPILRRYSAIVTAVVSDEMNGRDDSLKRYKDSIDFYNGILNSEMSTNVIAVQYLKEVDMELPIKEHTLEHWRQCDIFLNNVKLWLNEPRGSEKSEYLRNEVVKSGKSTMNAGYDMVHAADSFTIKHNITLEELSVNGLLD</sequence>
<keyword evidence="2" id="KW-1185">Reference proteome</keyword>
<dbReference type="AlphaFoldDB" id="A0A2S7SWD2"/>
<protein>
    <submittedName>
        <fullName evidence="1">Uncharacterized protein</fullName>
    </submittedName>
</protein>
<comment type="caution">
    <text evidence="1">The sequence shown here is derived from an EMBL/GenBank/DDBJ whole genome shotgun (WGS) entry which is preliminary data.</text>
</comment>
<reference evidence="1 2" key="1">
    <citation type="submission" date="2018-01" db="EMBL/GenBank/DDBJ databases">
        <title>A novel member of the phylum Bacteroidetes isolated from glacier ice.</title>
        <authorList>
            <person name="Liu Q."/>
            <person name="Xin Y.-H."/>
        </authorList>
    </citation>
    <scope>NUCLEOTIDE SEQUENCE [LARGE SCALE GENOMIC DNA]</scope>
    <source>
        <strain evidence="1 2">RB1R16</strain>
    </source>
</reference>
<proteinExistence type="predicted"/>